<proteinExistence type="predicted"/>
<evidence type="ECO:0000256" key="1">
    <source>
        <dbReference type="SAM" id="MobiDB-lite"/>
    </source>
</evidence>
<dbReference type="InterPro" id="IPR029498">
    <property type="entry name" value="HeLo_dom"/>
</dbReference>
<protein>
    <recommendedName>
        <fullName evidence="2">Protein kinase domain-containing protein</fullName>
    </recommendedName>
</protein>
<feature type="region of interest" description="Disordered" evidence="1">
    <location>
        <begin position="1"/>
        <end position="23"/>
    </location>
</feature>
<comment type="caution">
    <text evidence="3">The sequence shown here is derived from an EMBL/GenBank/DDBJ whole genome shotgun (WGS) entry which is preliminary data.</text>
</comment>
<dbReference type="OrthoDB" id="1911848at2759"/>
<organism evidence="3 4">
    <name type="scientific">Delitschia confertaspora ATCC 74209</name>
    <dbReference type="NCBI Taxonomy" id="1513339"/>
    <lineage>
        <taxon>Eukaryota</taxon>
        <taxon>Fungi</taxon>
        <taxon>Dikarya</taxon>
        <taxon>Ascomycota</taxon>
        <taxon>Pezizomycotina</taxon>
        <taxon>Dothideomycetes</taxon>
        <taxon>Pleosporomycetidae</taxon>
        <taxon>Pleosporales</taxon>
        <taxon>Delitschiaceae</taxon>
        <taxon>Delitschia</taxon>
    </lineage>
</organism>
<feature type="compositionally biased region" description="Basic and acidic residues" evidence="1">
    <location>
        <begin position="1"/>
        <end position="20"/>
    </location>
</feature>
<evidence type="ECO:0000313" key="3">
    <source>
        <dbReference type="EMBL" id="KAF2197947.1"/>
    </source>
</evidence>
<evidence type="ECO:0000259" key="2">
    <source>
        <dbReference type="PROSITE" id="PS50011"/>
    </source>
</evidence>
<dbReference type="PROSITE" id="PS50011">
    <property type="entry name" value="PROTEIN_KINASE_DOM"/>
    <property type="match status" value="1"/>
</dbReference>
<dbReference type="Proteomes" id="UP000799536">
    <property type="component" value="Unassembled WGS sequence"/>
</dbReference>
<evidence type="ECO:0000313" key="4">
    <source>
        <dbReference type="Proteomes" id="UP000799536"/>
    </source>
</evidence>
<dbReference type="Gene3D" id="1.20.120.1020">
    <property type="entry name" value="Prion-inhibition and propagation, HeLo domain"/>
    <property type="match status" value="1"/>
</dbReference>
<dbReference type="PANTHER" id="PTHR37542">
    <property type="entry name" value="HELO DOMAIN-CONTAINING PROTEIN-RELATED"/>
    <property type="match status" value="1"/>
</dbReference>
<dbReference type="GO" id="GO:0005524">
    <property type="term" value="F:ATP binding"/>
    <property type="evidence" value="ECO:0007669"/>
    <property type="project" value="InterPro"/>
</dbReference>
<dbReference type="AlphaFoldDB" id="A0A9P4MPH2"/>
<reference evidence="3" key="1">
    <citation type="journal article" date="2020" name="Stud. Mycol.">
        <title>101 Dothideomycetes genomes: a test case for predicting lifestyles and emergence of pathogens.</title>
        <authorList>
            <person name="Haridas S."/>
            <person name="Albert R."/>
            <person name="Binder M."/>
            <person name="Bloem J."/>
            <person name="Labutti K."/>
            <person name="Salamov A."/>
            <person name="Andreopoulos B."/>
            <person name="Baker S."/>
            <person name="Barry K."/>
            <person name="Bills G."/>
            <person name="Bluhm B."/>
            <person name="Cannon C."/>
            <person name="Castanera R."/>
            <person name="Culley D."/>
            <person name="Daum C."/>
            <person name="Ezra D."/>
            <person name="Gonzalez J."/>
            <person name="Henrissat B."/>
            <person name="Kuo A."/>
            <person name="Liang C."/>
            <person name="Lipzen A."/>
            <person name="Lutzoni F."/>
            <person name="Magnuson J."/>
            <person name="Mondo S."/>
            <person name="Nolan M."/>
            <person name="Ohm R."/>
            <person name="Pangilinan J."/>
            <person name="Park H.-J."/>
            <person name="Ramirez L."/>
            <person name="Alfaro M."/>
            <person name="Sun H."/>
            <person name="Tritt A."/>
            <person name="Yoshinaga Y."/>
            <person name="Zwiers L.-H."/>
            <person name="Turgeon B."/>
            <person name="Goodwin S."/>
            <person name="Spatafora J."/>
            <person name="Crous P."/>
            <person name="Grigoriev I."/>
        </authorList>
    </citation>
    <scope>NUCLEOTIDE SEQUENCE</scope>
    <source>
        <strain evidence="3">ATCC 74209</strain>
    </source>
</reference>
<keyword evidence="4" id="KW-1185">Reference proteome</keyword>
<dbReference type="GO" id="GO:0004672">
    <property type="term" value="F:protein kinase activity"/>
    <property type="evidence" value="ECO:0007669"/>
    <property type="project" value="InterPro"/>
</dbReference>
<dbReference type="Pfam" id="PF14479">
    <property type="entry name" value="HeLo"/>
    <property type="match status" value="1"/>
</dbReference>
<name>A0A9P4MPH2_9PLEO</name>
<dbReference type="InterPro" id="IPR000719">
    <property type="entry name" value="Prot_kinase_dom"/>
</dbReference>
<feature type="domain" description="Protein kinase" evidence="2">
    <location>
        <begin position="243"/>
        <end position="586"/>
    </location>
</feature>
<sequence>MRKLKGATDEAERAEYENTRSHGSSWNALDNALSFSEDSEDLVIRLETARAHLSIWASLSGLHNGELVRDLLPFDELIARALKRINSLFSHADQLKSEYGITTGGPTRSDRSSQASRIIMMRRLLQAANPRRKTALGDMVASEALKQADNSTDPGFQKRVSWGIRDKKRFENFVSLVETHVNGLHKLLQERERKIAQHEETRFTMALVHEASDTQSLTALQTVPSRPEGSFQIDVRDLAHWKAISLQQISQADIGVLQREDFNIAHIPMVNFTKQRFFKKGHVDPDTYYLFEKKEYDPNISDTDKDILEERIKRLVALLGSSRANRQLHTLQAVHYINDPQFHCWWIIFRFPFFVPPNKTEFQLEPLSLRKLLTPSFRPSLEERFGLASRLVSAFAKLYGSSWMHKSINSTNIIFPQIYDKETIKSIRSLSSALVQGFGYSRQHTEDNTIDRGKVLGHLESAIYRHPNYQGEAASGYKIHYDIYSLGLVLFEIAVWGPLMDLLAAVPRQKPPVDLSPEMDHFHQTEAMELKRRTMIRVEYDLPFRVGVKYTDIVRWCLNLEGPVTAIEVYNCVALPLIELIGDGFK</sequence>
<dbReference type="EMBL" id="ML994184">
    <property type="protein sequence ID" value="KAF2197947.1"/>
    <property type="molecule type" value="Genomic_DNA"/>
</dbReference>
<dbReference type="InterPro" id="IPR011009">
    <property type="entry name" value="Kinase-like_dom_sf"/>
</dbReference>
<dbReference type="SUPFAM" id="SSF56112">
    <property type="entry name" value="Protein kinase-like (PK-like)"/>
    <property type="match status" value="1"/>
</dbReference>
<accession>A0A9P4MPH2</accession>
<dbReference type="PANTHER" id="PTHR37542:SF3">
    <property type="entry name" value="PRION-INHIBITION AND PROPAGATION HELO DOMAIN-CONTAINING PROTEIN"/>
    <property type="match status" value="1"/>
</dbReference>
<gene>
    <name evidence="3" type="ORF">GQ43DRAFT_483725</name>
</gene>
<dbReference type="InterPro" id="IPR038305">
    <property type="entry name" value="HeLo_sf"/>
</dbReference>
<dbReference type="Gene3D" id="1.10.510.10">
    <property type="entry name" value="Transferase(Phosphotransferase) domain 1"/>
    <property type="match status" value="1"/>
</dbReference>